<evidence type="ECO:0000256" key="8">
    <source>
        <dbReference type="ARBA" id="ARBA00022777"/>
    </source>
</evidence>
<reference evidence="15" key="2">
    <citation type="journal article" date="2021" name="PeerJ">
        <title>Extensive microbial diversity within the chicken gut microbiome revealed by metagenomics and culture.</title>
        <authorList>
            <person name="Gilroy R."/>
            <person name="Ravi A."/>
            <person name="Getino M."/>
            <person name="Pursley I."/>
            <person name="Horton D.L."/>
            <person name="Alikhan N.F."/>
            <person name="Baker D."/>
            <person name="Gharbi K."/>
            <person name="Hall N."/>
            <person name="Watson M."/>
            <person name="Adriaenssens E.M."/>
            <person name="Foster-Nyarko E."/>
            <person name="Jarju S."/>
            <person name="Secka A."/>
            <person name="Antonio M."/>
            <person name="Oren A."/>
            <person name="Chaudhuri R.R."/>
            <person name="La Ragione R."/>
            <person name="Hildebrand F."/>
            <person name="Pallen M.J."/>
        </authorList>
    </citation>
    <scope>NUCLEOTIDE SEQUENCE</scope>
    <source>
        <strain evidence="15">USAMLcec3-3695</strain>
    </source>
</reference>
<protein>
    <recommendedName>
        <fullName evidence="3">histidine kinase</fullName>
        <ecNumber evidence="3">2.7.13.3</ecNumber>
    </recommendedName>
</protein>
<feature type="chain" id="PRO_5038623814" description="histidine kinase" evidence="13">
    <location>
        <begin position="30"/>
        <end position="403"/>
    </location>
</feature>
<dbReference type="GO" id="GO:0016036">
    <property type="term" value="P:cellular response to phosphate starvation"/>
    <property type="evidence" value="ECO:0007669"/>
    <property type="project" value="TreeGrafter"/>
</dbReference>
<evidence type="ECO:0000256" key="2">
    <source>
        <dbReference type="ARBA" id="ARBA00004651"/>
    </source>
</evidence>
<evidence type="ECO:0000256" key="11">
    <source>
        <dbReference type="ARBA" id="ARBA00023136"/>
    </source>
</evidence>
<sequence length="403" mass="43669">MKRAFIILAVAAAAIAAALSLFSYSLAGAAFSAERGTVYRIAGAVTDDYPEAVSRIGTALTGGGDAQSGMEALSAYGYDNDRPMWDMPEYRRLALAGIGISAAAGALIFLGGTAFIICHNRKKSSAEAAVMDMLDRCASGDFSFIEDGALNTFENDLVSDQLKKIGRAMKLRSDALDAERDSTKTLVTDISHQLKTPVSALKSCFSVYSVSESESERAEFISRCNAQIDRLESLAGSLISISRLETGMIEPKAERVSMTQLLIDAVNSVYYSALKKNIEIDTEEFQDTAVTADKKWTAEAIANILDNAVKYSPSESTIKIRVMKLYSFVRIEIEDHGIGIPRDESNKVFSRFYRGTAEEVKNNEGSGVGLYLSRRIIESTGGTVSHRPAPHKGTIFTVQLLLA</sequence>
<keyword evidence="13" id="KW-0732">Signal</keyword>
<evidence type="ECO:0000256" key="12">
    <source>
        <dbReference type="SAM" id="Phobius"/>
    </source>
</evidence>
<dbReference type="InterPro" id="IPR036097">
    <property type="entry name" value="HisK_dim/P_sf"/>
</dbReference>
<feature type="transmembrane region" description="Helical" evidence="12">
    <location>
        <begin position="93"/>
        <end position="117"/>
    </location>
</feature>
<comment type="subcellular location">
    <subcellularLocation>
        <location evidence="2">Cell membrane</location>
        <topology evidence="2">Multi-pass membrane protein</topology>
    </subcellularLocation>
</comment>
<keyword evidence="4" id="KW-1003">Cell membrane</keyword>
<evidence type="ECO:0000256" key="9">
    <source>
        <dbReference type="ARBA" id="ARBA00022989"/>
    </source>
</evidence>
<comment type="caution">
    <text evidence="15">The sequence shown here is derived from an EMBL/GenBank/DDBJ whole genome shotgun (WGS) entry which is preliminary data.</text>
</comment>
<keyword evidence="11 12" id="KW-0472">Membrane</keyword>
<keyword evidence="10" id="KW-0902">Two-component regulatory system</keyword>
<dbReference type="CDD" id="cd00075">
    <property type="entry name" value="HATPase"/>
    <property type="match status" value="1"/>
</dbReference>
<evidence type="ECO:0000256" key="13">
    <source>
        <dbReference type="SAM" id="SignalP"/>
    </source>
</evidence>
<evidence type="ECO:0000256" key="10">
    <source>
        <dbReference type="ARBA" id="ARBA00023012"/>
    </source>
</evidence>
<evidence type="ECO:0000256" key="6">
    <source>
        <dbReference type="ARBA" id="ARBA00022679"/>
    </source>
</evidence>
<dbReference type="PROSITE" id="PS50109">
    <property type="entry name" value="HIS_KIN"/>
    <property type="match status" value="1"/>
</dbReference>
<keyword evidence="9 12" id="KW-1133">Transmembrane helix</keyword>
<feature type="signal peptide" evidence="13">
    <location>
        <begin position="1"/>
        <end position="29"/>
    </location>
</feature>
<proteinExistence type="predicted"/>
<dbReference type="GO" id="GO:0000155">
    <property type="term" value="F:phosphorelay sensor kinase activity"/>
    <property type="evidence" value="ECO:0007669"/>
    <property type="project" value="InterPro"/>
</dbReference>
<dbReference type="GO" id="GO:0005886">
    <property type="term" value="C:plasma membrane"/>
    <property type="evidence" value="ECO:0007669"/>
    <property type="project" value="UniProtKB-SubCell"/>
</dbReference>
<dbReference type="SMART" id="SM00388">
    <property type="entry name" value="HisKA"/>
    <property type="match status" value="1"/>
</dbReference>
<dbReference type="InterPro" id="IPR003594">
    <property type="entry name" value="HATPase_dom"/>
</dbReference>
<keyword evidence="5" id="KW-0597">Phosphoprotein</keyword>
<dbReference type="EC" id="2.7.13.3" evidence="3"/>
<dbReference type="InterPro" id="IPR005467">
    <property type="entry name" value="His_kinase_dom"/>
</dbReference>
<dbReference type="Gene3D" id="3.30.565.10">
    <property type="entry name" value="Histidine kinase-like ATPase, C-terminal domain"/>
    <property type="match status" value="1"/>
</dbReference>
<dbReference type="PANTHER" id="PTHR45453">
    <property type="entry name" value="PHOSPHATE REGULON SENSOR PROTEIN PHOR"/>
    <property type="match status" value="1"/>
</dbReference>
<comment type="catalytic activity">
    <reaction evidence="1">
        <text>ATP + protein L-histidine = ADP + protein N-phospho-L-histidine.</text>
        <dbReference type="EC" id="2.7.13.3"/>
    </reaction>
</comment>
<feature type="domain" description="Histidine kinase" evidence="14">
    <location>
        <begin position="189"/>
        <end position="403"/>
    </location>
</feature>
<gene>
    <name evidence="15" type="ORF">IAA61_01000</name>
</gene>
<dbReference type="EMBL" id="DVNB01000013">
    <property type="protein sequence ID" value="HIU56372.1"/>
    <property type="molecule type" value="Genomic_DNA"/>
</dbReference>
<evidence type="ECO:0000256" key="4">
    <source>
        <dbReference type="ARBA" id="ARBA00022475"/>
    </source>
</evidence>
<evidence type="ECO:0000256" key="3">
    <source>
        <dbReference type="ARBA" id="ARBA00012438"/>
    </source>
</evidence>
<dbReference type="SMART" id="SM00387">
    <property type="entry name" value="HATPase_c"/>
    <property type="match status" value="1"/>
</dbReference>
<dbReference type="Pfam" id="PF02518">
    <property type="entry name" value="HATPase_c"/>
    <property type="match status" value="1"/>
</dbReference>
<organism evidence="15 16">
    <name type="scientific">Candidatus Ornithomonoglobus merdipullorum</name>
    <dbReference type="NCBI Taxonomy" id="2840895"/>
    <lineage>
        <taxon>Bacteria</taxon>
        <taxon>Bacillati</taxon>
        <taxon>Bacillota</taxon>
        <taxon>Clostridia</taxon>
        <taxon>Candidatus Ornithomonoglobus</taxon>
    </lineage>
</organism>
<name>A0A9D1M9Y3_9FIRM</name>
<dbReference type="GO" id="GO:0004721">
    <property type="term" value="F:phosphoprotein phosphatase activity"/>
    <property type="evidence" value="ECO:0007669"/>
    <property type="project" value="TreeGrafter"/>
</dbReference>
<dbReference type="InterPro" id="IPR003661">
    <property type="entry name" value="HisK_dim/P_dom"/>
</dbReference>
<dbReference type="Proteomes" id="UP000824109">
    <property type="component" value="Unassembled WGS sequence"/>
</dbReference>
<dbReference type="Gene3D" id="1.10.287.130">
    <property type="match status" value="1"/>
</dbReference>
<dbReference type="Pfam" id="PF00512">
    <property type="entry name" value="HisKA"/>
    <property type="match status" value="1"/>
</dbReference>
<keyword evidence="8 15" id="KW-0418">Kinase</keyword>
<accession>A0A9D1M9Y3</accession>
<dbReference type="AlphaFoldDB" id="A0A9D1M9Y3"/>
<dbReference type="InterPro" id="IPR036890">
    <property type="entry name" value="HATPase_C_sf"/>
</dbReference>
<dbReference type="PANTHER" id="PTHR45453:SF2">
    <property type="entry name" value="HISTIDINE KINASE"/>
    <property type="match status" value="1"/>
</dbReference>
<dbReference type="FunFam" id="3.30.565.10:FF:000006">
    <property type="entry name" value="Sensor histidine kinase WalK"/>
    <property type="match status" value="1"/>
</dbReference>
<evidence type="ECO:0000313" key="15">
    <source>
        <dbReference type="EMBL" id="HIU56372.1"/>
    </source>
</evidence>
<dbReference type="CDD" id="cd00082">
    <property type="entry name" value="HisKA"/>
    <property type="match status" value="1"/>
</dbReference>
<reference evidence="15" key="1">
    <citation type="submission" date="2020-10" db="EMBL/GenBank/DDBJ databases">
        <authorList>
            <person name="Gilroy R."/>
        </authorList>
    </citation>
    <scope>NUCLEOTIDE SEQUENCE</scope>
    <source>
        <strain evidence="15">USAMLcec3-3695</strain>
    </source>
</reference>
<dbReference type="PRINTS" id="PR00344">
    <property type="entry name" value="BCTRLSENSOR"/>
</dbReference>
<keyword evidence="7 12" id="KW-0812">Transmembrane</keyword>
<evidence type="ECO:0000259" key="14">
    <source>
        <dbReference type="PROSITE" id="PS50109"/>
    </source>
</evidence>
<evidence type="ECO:0000256" key="5">
    <source>
        <dbReference type="ARBA" id="ARBA00022553"/>
    </source>
</evidence>
<evidence type="ECO:0000256" key="7">
    <source>
        <dbReference type="ARBA" id="ARBA00022692"/>
    </source>
</evidence>
<evidence type="ECO:0000313" key="16">
    <source>
        <dbReference type="Proteomes" id="UP000824109"/>
    </source>
</evidence>
<dbReference type="InterPro" id="IPR050351">
    <property type="entry name" value="BphY/WalK/GraS-like"/>
</dbReference>
<keyword evidence="6" id="KW-0808">Transferase</keyword>
<evidence type="ECO:0000256" key="1">
    <source>
        <dbReference type="ARBA" id="ARBA00000085"/>
    </source>
</evidence>
<dbReference type="SUPFAM" id="SSF55874">
    <property type="entry name" value="ATPase domain of HSP90 chaperone/DNA topoisomerase II/histidine kinase"/>
    <property type="match status" value="1"/>
</dbReference>
<dbReference type="SUPFAM" id="SSF47384">
    <property type="entry name" value="Homodimeric domain of signal transducing histidine kinase"/>
    <property type="match status" value="1"/>
</dbReference>
<dbReference type="InterPro" id="IPR004358">
    <property type="entry name" value="Sig_transdc_His_kin-like_C"/>
</dbReference>